<reference evidence="2 3" key="1">
    <citation type="submission" date="2016-10" db="EMBL/GenBank/DDBJ databases">
        <authorList>
            <person name="de Groot N.N."/>
        </authorList>
    </citation>
    <scope>NUCLEOTIDE SEQUENCE [LARGE SCALE GENOMIC DNA]</scope>
    <source>
        <strain evidence="2 3">DSM 25294</strain>
    </source>
</reference>
<name>A0A1G9MEC9_9RHOB</name>
<accession>A0A1G9MEC9</accession>
<organism evidence="2 3">
    <name type="scientific">Aliiruegeria lutimaris</name>
    <dbReference type="NCBI Taxonomy" id="571298"/>
    <lineage>
        <taxon>Bacteria</taxon>
        <taxon>Pseudomonadati</taxon>
        <taxon>Pseudomonadota</taxon>
        <taxon>Alphaproteobacteria</taxon>
        <taxon>Rhodobacterales</taxon>
        <taxon>Roseobacteraceae</taxon>
        <taxon>Aliiruegeria</taxon>
    </lineage>
</organism>
<dbReference type="RefSeq" id="WP_093164356.1">
    <property type="nucleotide sequence ID" value="NZ_FNEK01000109.1"/>
</dbReference>
<evidence type="ECO:0000256" key="1">
    <source>
        <dbReference type="SAM" id="MobiDB-lite"/>
    </source>
</evidence>
<keyword evidence="3" id="KW-1185">Reference proteome</keyword>
<gene>
    <name evidence="2" type="ORF">SAMN04488026_110910</name>
</gene>
<evidence type="ECO:0000313" key="3">
    <source>
        <dbReference type="Proteomes" id="UP000199382"/>
    </source>
</evidence>
<sequence length="256" mass="29037">MTNTKKRLRRKDPKPDLSDPMLRALIDAGGKALMGEVMIDPETGEHCYGVWDAAKGERSMQIVTPTEQYALNIWNDLERLRRERGEARRNRVSTRNAVNSLYLDRETPMDLLEFDHTDESLVTSLAQHGFVVVGIDGDPTPESKSDGFKFGHQDGEEFIGCPLALFLVFEYPKSEIPDVRTMIVKPECVEAVIEAEKHIEIHPDDDGEAEFQRWKADFEEIQRILDLPVQGPLTPEQMERQAALQMILNEMGGGDE</sequence>
<dbReference type="Proteomes" id="UP000199382">
    <property type="component" value="Unassembled WGS sequence"/>
</dbReference>
<feature type="region of interest" description="Disordered" evidence="1">
    <location>
        <begin position="1"/>
        <end position="20"/>
    </location>
</feature>
<evidence type="ECO:0000313" key="2">
    <source>
        <dbReference type="EMBL" id="SDL72626.1"/>
    </source>
</evidence>
<dbReference type="EMBL" id="FNEK01000109">
    <property type="protein sequence ID" value="SDL72626.1"/>
    <property type="molecule type" value="Genomic_DNA"/>
</dbReference>
<feature type="compositionally biased region" description="Basic residues" evidence="1">
    <location>
        <begin position="1"/>
        <end position="12"/>
    </location>
</feature>
<dbReference type="STRING" id="571298.SAMN04488026_110910"/>
<dbReference type="AlphaFoldDB" id="A0A1G9MEC9"/>
<proteinExistence type="predicted"/>
<protein>
    <submittedName>
        <fullName evidence="2">Uncharacterized protein</fullName>
    </submittedName>
</protein>